<protein>
    <recommendedName>
        <fullName evidence="2">F-box domain-containing protein</fullName>
    </recommendedName>
</protein>
<dbReference type="Proteomes" id="UP000636709">
    <property type="component" value="Unassembled WGS sequence"/>
</dbReference>
<dbReference type="InterPro" id="IPR053781">
    <property type="entry name" value="F-box_AtFBL13-like"/>
</dbReference>
<evidence type="ECO:0000313" key="4">
    <source>
        <dbReference type="Proteomes" id="UP000636709"/>
    </source>
</evidence>
<comment type="caution">
    <text evidence="3">The sequence shown here is derived from an EMBL/GenBank/DDBJ whole genome shotgun (WGS) entry which is preliminary data.</text>
</comment>
<dbReference type="AlphaFoldDB" id="A0A835KJN2"/>
<sequence>MDSSTAVEEAAPRSAKPTTPPDAGDDDAVDLISGLDDDVLLRVLSLLPDASDAVRTSALSRRWRGLWSRVPALRFASRPGSGATTGGEQRAALERFAAFVDGFVSRRAQSGCAAIESLSIVYATGSSDILEKPPPPPVFVARVVFAIGRPHETNERDTQRRQLMPAYVHAVQGWIQNAFLHGHGDDDDDENVVLLEGLHSPARLETLRLALEGAIRLRLPSTVKFASLAHLSLERITIAADGGDGARLLGHLVSSATCPHLQKLCMRNINLHAFSEEMRLEAAMLSELCMEGVKTVMSLKLWTPKLRVLHMYTCSHKMLMISAPKLEELVISFHQGYPPSCLEIHGDLLCVRRLKICLWSHSPCASSRYEAENDTNISLLKHFGSLTCLDVTLLRGQNVSFAGSYLEHVK</sequence>
<reference evidence="3" key="1">
    <citation type="submission" date="2020-07" db="EMBL/GenBank/DDBJ databases">
        <title>Genome sequence and genetic diversity analysis of an under-domesticated orphan crop, white fonio (Digitaria exilis).</title>
        <authorList>
            <person name="Bennetzen J.L."/>
            <person name="Chen S."/>
            <person name="Ma X."/>
            <person name="Wang X."/>
            <person name="Yssel A.E.J."/>
            <person name="Chaluvadi S.R."/>
            <person name="Johnson M."/>
            <person name="Gangashetty P."/>
            <person name="Hamidou F."/>
            <person name="Sanogo M.D."/>
            <person name="Zwaenepoel A."/>
            <person name="Wallace J."/>
            <person name="Van De Peer Y."/>
            <person name="Van Deynze A."/>
        </authorList>
    </citation>
    <scope>NUCLEOTIDE SEQUENCE</scope>
    <source>
        <tissue evidence="3">Leaves</tissue>
    </source>
</reference>
<dbReference type="InterPro" id="IPR001810">
    <property type="entry name" value="F-box_dom"/>
</dbReference>
<dbReference type="OrthoDB" id="690257at2759"/>
<name>A0A835KJN2_9POAL</name>
<keyword evidence="4" id="KW-1185">Reference proteome</keyword>
<dbReference type="SUPFAM" id="SSF81383">
    <property type="entry name" value="F-box domain"/>
    <property type="match status" value="1"/>
</dbReference>
<proteinExistence type="predicted"/>
<dbReference type="InterPro" id="IPR055312">
    <property type="entry name" value="FBL15-like"/>
</dbReference>
<organism evidence="3 4">
    <name type="scientific">Digitaria exilis</name>
    <dbReference type="NCBI Taxonomy" id="1010633"/>
    <lineage>
        <taxon>Eukaryota</taxon>
        <taxon>Viridiplantae</taxon>
        <taxon>Streptophyta</taxon>
        <taxon>Embryophyta</taxon>
        <taxon>Tracheophyta</taxon>
        <taxon>Spermatophyta</taxon>
        <taxon>Magnoliopsida</taxon>
        <taxon>Liliopsida</taxon>
        <taxon>Poales</taxon>
        <taxon>Poaceae</taxon>
        <taxon>PACMAD clade</taxon>
        <taxon>Panicoideae</taxon>
        <taxon>Panicodae</taxon>
        <taxon>Paniceae</taxon>
        <taxon>Anthephorinae</taxon>
        <taxon>Digitaria</taxon>
    </lineage>
</organism>
<evidence type="ECO:0000313" key="3">
    <source>
        <dbReference type="EMBL" id="KAF8733124.1"/>
    </source>
</evidence>
<feature type="domain" description="F-box" evidence="2">
    <location>
        <begin position="32"/>
        <end position="71"/>
    </location>
</feature>
<feature type="region of interest" description="Disordered" evidence="1">
    <location>
        <begin position="1"/>
        <end position="25"/>
    </location>
</feature>
<dbReference type="EMBL" id="JACEFO010001603">
    <property type="protein sequence ID" value="KAF8733124.1"/>
    <property type="molecule type" value="Genomic_DNA"/>
</dbReference>
<gene>
    <name evidence="3" type="ORF">HU200_015495</name>
</gene>
<evidence type="ECO:0000256" key="1">
    <source>
        <dbReference type="SAM" id="MobiDB-lite"/>
    </source>
</evidence>
<dbReference type="PANTHER" id="PTHR34709">
    <property type="entry name" value="OS10G0396666 PROTEIN"/>
    <property type="match status" value="1"/>
</dbReference>
<dbReference type="Pfam" id="PF00646">
    <property type="entry name" value="F-box"/>
    <property type="match status" value="1"/>
</dbReference>
<dbReference type="PANTHER" id="PTHR34709:SF28">
    <property type="entry name" value="OS08G0272601 PROTEIN"/>
    <property type="match status" value="1"/>
</dbReference>
<accession>A0A835KJN2</accession>
<dbReference type="CDD" id="cd22160">
    <property type="entry name" value="F-box_AtFBL13-like"/>
    <property type="match status" value="1"/>
</dbReference>
<dbReference type="InterPro" id="IPR036047">
    <property type="entry name" value="F-box-like_dom_sf"/>
</dbReference>
<evidence type="ECO:0000259" key="2">
    <source>
        <dbReference type="Pfam" id="PF00646"/>
    </source>
</evidence>